<name>A0A161JVD2_STRLU</name>
<keyword evidence="2" id="KW-1185">Reference proteome</keyword>
<reference evidence="1 2" key="1">
    <citation type="journal article" date="2016" name="Genome Announc.">
        <title>Complete Genome Sequence of Thiostrepton-Producing Streptomyces laurentii ATCC 31255.</title>
        <authorList>
            <person name="Doi K."/>
            <person name="Fujino Y."/>
            <person name="Nagayoshi Y."/>
            <person name="Ohshima T."/>
            <person name="Ogata S."/>
        </authorList>
    </citation>
    <scope>NUCLEOTIDE SEQUENCE [LARGE SCALE GENOMIC DNA]</scope>
    <source>
        <strain evidence="1 2">ATCC 31255</strain>
    </source>
</reference>
<dbReference type="Gene3D" id="1.10.1900.10">
    <property type="entry name" value="c-terminal domain of poly(a) binding protein"/>
    <property type="match status" value="1"/>
</dbReference>
<dbReference type="Proteomes" id="UP000217676">
    <property type="component" value="Chromosome"/>
</dbReference>
<evidence type="ECO:0000313" key="2">
    <source>
        <dbReference type="Proteomes" id="UP000217676"/>
    </source>
</evidence>
<dbReference type="InterPro" id="IPR008316">
    <property type="entry name" value="UCP029876"/>
</dbReference>
<organism evidence="1 2">
    <name type="scientific">Streptomyces laurentii</name>
    <dbReference type="NCBI Taxonomy" id="39478"/>
    <lineage>
        <taxon>Bacteria</taxon>
        <taxon>Bacillati</taxon>
        <taxon>Actinomycetota</taxon>
        <taxon>Actinomycetes</taxon>
        <taxon>Kitasatosporales</taxon>
        <taxon>Streptomycetaceae</taxon>
        <taxon>Streptomyces</taxon>
    </lineage>
</organism>
<dbReference type="EMBL" id="AP017424">
    <property type="protein sequence ID" value="BAU81202.1"/>
    <property type="molecule type" value="Genomic_DNA"/>
</dbReference>
<proteinExistence type="predicted"/>
<gene>
    <name evidence="1" type="ORF">SLA_0247</name>
</gene>
<dbReference type="SUPFAM" id="SSF158560">
    <property type="entry name" value="BH3980-like"/>
    <property type="match status" value="1"/>
</dbReference>
<accession>A0A161JVD2</accession>
<evidence type="ECO:0000313" key="1">
    <source>
        <dbReference type="EMBL" id="BAU81202.1"/>
    </source>
</evidence>
<dbReference type="AlphaFoldDB" id="A0A161JVD2"/>
<evidence type="ECO:0008006" key="3">
    <source>
        <dbReference type="Google" id="ProtNLM"/>
    </source>
</evidence>
<protein>
    <recommendedName>
        <fullName evidence="3">DUF1048 domain-containing protein</fullName>
    </recommendedName>
</protein>
<dbReference type="Pfam" id="PF06304">
    <property type="entry name" value="DUF1048"/>
    <property type="match status" value="1"/>
</dbReference>
<dbReference type="KEGG" id="slau:SLA_0247"/>
<sequence length="112" mass="12457">MIGPKKRWRAYKARTKELPGGYRGAVEAIERYLMHFVPTNAESTASMFEDLVDLFEQAAADGTPIREIVGEDPEEFVEAFAANYSEDGYVPARARKQLIDDLERAAGDSTAV</sequence>